<protein>
    <submittedName>
        <fullName evidence="1">Uncharacterized protein</fullName>
    </submittedName>
</protein>
<gene>
    <name evidence="1" type="ORF">M9H77_09207</name>
</gene>
<proteinExistence type="predicted"/>
<dbReference type="EMBL" id="CM044702">
    <property type="protein sequence ID" value="KAI5678257.1"/>
    <property type="molecule type" value="Genomic_DNA"/>
</dbReference>
<evidence type="ECO:0000313" key="1">
    <source>
        <dbReference type="EMBL" id="KAI5678257.1"/>
    </source>
</evidence>
<name>A0ACC0C050_CATRO</name>
<dbReference type="Proteomes" id="UP001060085">
    <property type="component" value="Linkage Group LG02"/>
</dbReference>
<sequence>MALPIPVSKTPHEVSRATAFFFTHSPLRLNYFNRLNSLSFRNLHRPQSRVQKGNGDSGNASANGNFVIGDDSYPDSAVRNVDNDNVNIWEEIEYVEVIAIGSRKDAVLDFCLNSPSLSPALRFWNILVEDPSKIQLQQRFSNRVRLVKHSCKTKLGVETIFPIEEERLLFGGVFWIVLIVMMFLFVFKEKGNDMTHFLDVRFKDLAIRVKSYFGFSGKKEKKIVGALSKTQMHRTSYLCETTLHHILGIFKLGDHRIAIIFLSVLIISNLCHPTVF</sequence>
<organism evidence="1 2">
    <name type="scientific">Catharanthus roseus</name>
    <name type="common">Madagascar periwinkle</name>
    <name type="synonym">Vinca rosea</name>
    <dbReference type="NCBI Taxonomy" id="4058"/>
    <lineage>
        <taxon>Eukaryota</taxon>
        <taxon>Viridiplantae</taxon>
        <taxon>Streptophyta</taxon>
        <taxon>Embryophyta</taxon>
        <taxon>Tracheophyta</taxon>
        <taxon>Spermatophyta</taxon>
        <taxon>Magnoliopsida</taxon>
        <taxon>eudicotyledons</taxon>
        <taxon>Gunneridae</taxon>
        <taxon>Pentapetalae</taxon>
        <taxon>asterids</taxon>
        <taxon>lamiids</taxon>
        <taxon>Gentianales</taxon>
        <taxon>Apocynaceae</taxon>
        <taxon>Rauvolfioideae</taxon>
        <taxon>Vinceae</taxon>
        <taxon>Catharanthinae</taxon>
        <taxon>Catharanthus</taxon>
    </lineage>
</organism>
<reference evidence="2" key="1">
    <citation type="journal article" date="2023" name="Nat. Plants">
        <title>Single-cell RNA sequencing provides a high-resolution roadmap for understanding the multicellular compartmentation of specialized metabolism.</title>
        <authorList>
            <person name="Sun S."/>
            <person name="Shen X."/>
            <person name="Li Y."/>
            <person name="Li Y."/>
            <person name="Wang S."/>
            <person name="Li R."/>
            <person name="Zhang H."/>
            <person name="Shen G."/>
            <person name="Guo B."/>
            <person name="Wei J."/>
            <person name="Xu J."/>
            <person name="St-Pierre B."/>
            <person name="Chen S."/>
            <person name="Sun C."/>
        </authorList>
    </citation>
    <scope>NUCLEOTIDE SEQUENCE [LARGE SCALE GENOMIC DNA]</scope>
</reference>
<comment type="caution">
    <text evidence="1">The sequence shown here is derived from an EMBL/GenBank/DDBJ whole genome shotgun (WGS) entry which is preliminary data.</text>
</comment>
<evidence type="ECO:0000313" key="2">
    <source>
        <dbReference type="Proteomes" id="UP001060085"/>
    </source>
</evidence>
<keyword evidence="2" id="KW-1185">Reference proteome</keyword>
<accession>A0ACC0C050</accession>